<dbReference type="PANTHER" id="PTHR43420">
    <property type="entry name" value="ACETYLTRANSFERASE"/>
    <property type="match status" value="1"/>
</dbReference>
<evidence type="ECO:0000313" key="4">
    <source>
        <dbReference type="EMBL" id="PLT43723.1"/>
    </source>
</evidence>
<dbReference type="SUPFAM" id="SSF55729">
    <property type="entry name" value="Acyl-CoA N-acyltransferases (Nat)"/>
    <property type="match status" value="1"/>
</dbReference>
<accession>A0A2N5N061</accession>
<dbReference type="PROSITE" id="PS51186">
    <property type="entry name" value="GNAT"/>
    <property type="match status" value="1"/>
</dbReference>
<dbReference type="EMBL" id="NFEZ01000004">
    <property type="protein sequence ID" value="PLT43723.1"/>
    <property type="molecule type" value="Genomic_DNA"/>
</dbReference>
<dbReference type="InterPro" id="IPR000182">
    <property type="entry name" value="GNAT_dom"/>
</dbReference>
<dbReference type="CDD" id="cd04301">
    <property type="entry name" value="NAT_SF"/>
    <property type="match status" value="1"/>
</dbReference>
<dbReference type="Proteomes" id="UP000234789">
    <property type="component" value="Unassembled WGS sequence"/>
</dbReference>
<keyword evidence="5" id="KW-1185">Reference proteome</keyword>
<feature type="domain" description="N-acetyltransferase" evidence="3">
    <location>
        <begin position="4"/>
        <end position="161"/>
    </location>
</feature>
<evidence type="ECO:0000313" key="5">
    <source>
        <dbReference type="Proteomes" id="UP000234789"/>
    </source>
</evidence>
<reference evidence="4 5" key="1">
    <citation type="submission" date="2017-05" db="EMBL/GenBank/DDBJ databases">
        <title>Functional genome analysis of Paenibacillus pasadenensis strain R16: insights on endophytic life style and antifungal activity.</title>
        <authorList>
            <person name="Passera A."/>
            <person name="Marcolungo L."/>
            <person name="Casati P."/>
            <person name="Brasca M."/>
            <person name="Quaglino F."/>
            <person name="Delledonne M."/>
        </authorList>
    </citation>
    <scope>NUCLEOTIDE SEQUENCE [LARGE SCALE GENOMIC DNA]</scope>
    <source>
        <strain evidence="4 5">R16</strain>
    </source>
</reference>
<evidence type="ECO:0000256" key="2">
    <source>
        <dbReference type="ARBA" id="ARBA00023315"/>
    </source>
</evidence>
<sequence length="195" mass="21893">MPLHILDRLNHPLWPAARAIYERSFPPHGRKPEALLRRMLERGQAYVFVLANEDSQARLHPAAAMALAGPGGSGLIVDYLAVDPALRGQGLGSRLLDELERWALERTTASALVIETEAGAGKENEGRRVFWERAGFVAPDGHVHRYIWVPEPYAAMYRPLPGREGGLLPPPSGRQLFRWIEGFHARAYRGFREEE</sequence>
<dbReference type="InterPro" id="IPR016181">
    <property type="entry name" value="Acyl_CoA_acyltransferase"/>
</dbReference>
<dbReference type="GO" id="GO:0016747">
    <property type="term" value="F:acyltransferase activity, transferring groups other than amino-acyl groups"/>
    <property type="evidence" value="ECO:0007669"/>
    <property type="project" value="InterPro"/>
</dbReference>
<dbReference type="InterPro" id="IPR050680">
    <property type="entry name" value="YpeA/RimI_acetyltransf"/>
</dbReference>
<name>A0A2N5N061_9BACL</name>
<evidence type="ECO:0000259" key="3">
    <source>
        <dbReference type="PROSITE" id="PS51186"/>
    </source>
</evidence>
<keyword evidence="1" id="KW-0808">Transferase</keyword>
<dbReference type="RefSeq" id="WP_101808340.1">
    <property type="nucleotide sequence ID" value="NZ_NFEZ01000004.1"/>
</dbReference>
<evidence type="ECO:0000256" key="1">
    <source>
        <dbReference type="ARBA" id="ARBA00022679"/>
    </source>
</evidence>
<dbReference type="AlphaFoldDB" id="A0A2N5N061"/>
<proteinExistence type="predicted"/>
<organism evidence="4 5">
    <name type="scientific">Paenibacillus pasadenensis</name>
    <dbReference type="NCBI Taxonomy" id="217090"/>
    <lineage>
        <taxon>Bacteria</taxon>
        <taxon>Bacillati</taxon>
        <taxon>Bacillota</taxon>
        <taxon>Bacilli</taxon>
        <taxon>Bacillales</taxon>
        <taxon>Paenibacillaceae</taxon>
        <taxon>Paenibacillus</taxon>
    </lineage>
</organism>
<dbReference type="Pfam" id="PF00583">
    <property type="entry name" value="Acetyltransf_1"/>
    <property type="match status" value="1"/>
</dbReference>
<keyword evidence="2" id="KW-0012">Acyltransferase</keyword>
<protein>
    <recommendedName>
        <fullName evidence="3">N-acetyltransferase domain-containing protein</fullName>
    </recommendedName>
</protein>
<gene>
    <name evidence="4" type="ORF">B8V81_2154</name>
</gene>
<comment type="caution">
    <text evidence="4">The sequence shown here is derived from an EMBL/GenBank/DDBJ whole genome shotgun (WGS) entry which is preliminary data.</text>
</comment>
<dbReference type="Gene3D" id="3.40.630.30">
    <property type="match status" value="1"/>
</dbReference>